<dbReference type="GO" id="GO:0097163">
    <property type="term" value="F:sulfur carrier activity"/>
    <property type="evidence" value="ECO:0007669"/>
    <property type="project" value="UniProtKB-UniRule"/>
</dbReference>
<dbReference type="Gene3D" id="3.10.20.10">
    <property type="match status" value="1"/>
</dbReference>
<dbReference type="InterPro" id="IPR016193">
    <property type="entry name" value="Cytidine_deaminase-like"/>
</dbReference>
<dbReference type="Proteomes" id="UP000613266">
    <property type="component" value="Unassembled WGS sequence"/>
</dbReference>
<evidence type="ECO:0000256" key="2">
    <source>
        <dbReference type="ARBA" id="ARBA00023150"/>
    </source>
</evidence>
<proteinExistence type="inferred from homology"/>
<dbReference type="PANTHER" id="PTHR30592:SF1">
    <property type="entry name" value="SULFUR CARRIER PROTEIN FDHD"/>
    <property type="match status" value="1"/>
</dbReference>
<evidence type="ECO:0000313" key="5">
    <source>
        <dbReference type="Proteomes" id="UP000613266"/>
    </source>
</evidence>
<reference evidence="4" key="1">
    <citation type="submission" date="2020-12" db="EMBL/GenBank/DDBJ databases">
        <title>The genome sequence of Inhella sp. 1Y17.</title>
        <authorList>
            <person name="Liu Y."/>
        </authorList>
    </citation>
    <scope>NUCLEOTIDE SEQUENCE</scope>
    <source>
        <strain evidence="4">1Y17</strain>
    </source>
</reference>
<dbReference type="InterPro" id="IPR003786">
    <property type="entry name" value="FdhD"/>
</dbReference>
<dbReference type="AlphaFoldDB" id="A0A931NH99"/>
<name>A0A931NH99_9BURK</name>
<dbReference type="EMBL" id="JAEDAK010000002">
    <property type="protein sequence ID" value="MBH9576290.1"/>
    <property type="molecule type" value="Genomic_DNA"/>
</dbReference>
<organism evidence="4 5">
    <name type="scientific">Inhella proteolytica</name>
    <dbReference type="NCBI Taxonomy" id="2795029"/>
    <lineage>
        <taxon>Bacteria</taxon>
        <taxon>Pseudomonadati</taxon>
        <taxon>Pseudomonadota</taxon>
        <taxon>Betaproteobacteria</taxon>
        <taxon>Burkholderiales</taxon>
        <taxon>Sphaerotilaceae</taxon>
        <taxon>Inhella</taxon>
    </lineage>
</organism>
<gene>
    <name evidence="3 4" type="primary">fdhD</name>
    <name evidence="4" type="ORF">I7X39_05140</name>
</gene>
<evidence type="ECO:0000313" key="4">
    <source>
        <dbReference type="EMBL" id="MBH9576290.1"/>
    </source>
</evidence>
<dbReference type="RefSeq" id="WP_198109889.1">
    <property type="nucleotide sequence ID" value="NZ_JAEDAK010000002.1"/>
</dbReference>
<dbReference type="Gene3D" id="3.40.140.10">
    <property type="entry name" value="Cytidine Deaminase, domain 2"/>
    <property type="match status" value="1"/>
</dbReference>
<dbReference type="HAMAP" id="MF_00187">
    <property type="entry name" value="FdhD"/>
    <property type="match status" value="1"/>
</dbReference>
<dbReference type="NCBIfam" id="TIGR00129">
    <property type="entry name" value="fdhD_narQ"/>
    <property type="match status" value="1"/>
</dbReference>
<comment type="function">
    <text evidence="3">Required for formate dehydrogenase (FDH) activity. Acts as a sulfur carrier protein that transfers sulfur from IscS to the molybdenum cofactor prior to its insertion into FDH.</text>
</comment>
<keyword evidence="2 3" id="KW-0501">Molybdenum cofactor biosynthesis</keyword>
<evidence type="ECO:0000256" key="3">
    <source>
        <dbReference type="HAMAP-Rule" id="MF_00187"/>
    </source>
</evidence>
<comment type="subcellular location">
    <subcellularLocation>
        <location evidence="3">Cytoplasm</location>
    </subcellularLocation>
</comment>
<keyword evidence="5" id="KW-1185">Reference proteome</keyword>
<comment type="caution">
    <text evidence="4">The sequence shown here is derived from an EMBL/GenBank/DDBJ whole genome shotgun (WGS) entry which is preliminary data.</text>
</comment>
<accession>A0A931NH99</accession>
<dbReference type="Pfam" id="PF02634">
    <property type="entry name" value="FdhD-NarQ"/>
    <property type="match status" value="1"/>
</dbReference>
<dbReference type="SUPFAM" id="SSF53927">
    <property type="entry name" value="Cytidine deaminase-like"/>
    <property type="match status" value="1"/>
</dbReference>
<comment type="similarity">
    <text evidence="3">Belongs to the FdhD family.</text>
</comment>
<dbReference type="GO" id="GO:0005737">
    <property type="term" value="C:cytoplasm"/>
    <property type="evidence" value="ECO:0007669"/>
    <property type="project" value="UniProtKB-SubCell"/>
</dbReference>
<sequence length="272" mass="28559">MPPADPLDWARPAPDAFASGQAAAPGRRSDGQLAAELLVEEAPVTLVFNDEVALTLMATPLDAEALALGFCLSEGLVERPDEILDLQALPAGAGLSVLIQLPEPRLQTLRARRRFGAAPGGCGLCGIEDQRTLLALPTRALAPLQLAEGAIERALAALPGRQALNARTGGAHAAAWASPQGDLLELAEDVSRHCALDKLIGRLAQRPFDPASGFALLTSRASFELVHKAARVGLPCLVTMSAPTALALRAAQATGLQLFAFARPGRWTRYHP</sequence>
<feature type="active site" description="Cysteine persulfide intermediate" evidence="3">
    <location>
        <position position="122"/>
    </location>
</feature>
<keyword evidence="1 3" id="KW-0963">Cytoplasm</keyword>
<dbReference type="GO" id="GO:0016783">
    <property type="term" value="F:sulfurtransferase activity"/>
    <property type="evidence" value="ECO:0007669"/>
    <property type="project" value="InterPro"/>
</dbReference>
<dbReference type="PIRSF" id="PIRSF015626">
    <property type="entry name" value="FdhD"/>
    <property type="match status" value="1"/>
</dbReference>
<dbReference type="GO" id="GO:0006777">
    <property type="term" value="P:Mo-molybdopterin cofactor biosynthetic process"/>
    <property type="evidence" value="ECO:0007669"/>
    <property type="project" value="UniProtKB-UniRule"/>
</dbReference>
<feature type="binding site" evidence="3">
    <location>
        <begin position="261"/>
        <end position="266"/>
    </location>
    <ligand>
        <name>Mo-bis(molybdopterin guanine dinucleotide)</name>
        <dbReference type="ChEBI" id="CHEBI:60539"/>
    </ligand>
</feature>
<protein>
    <recommendedName>
        <fullName evidence="3">Sulfur carrier protein FdhD</fullName>
    </recommendedName>
</protein>
<evidence type="ECO:0000256" key="1">
    <source>
        <dbReference type="ARBA" id="ARBA00022490"/>
    </source>
</evidence>
<dbReference type="PANTHER" id="PTHR30592">
    <property type="entry name" value="FORMATE DEHYDROGENASE"/>
    <property type="match status" value="1"/>
</dbReference>